<dbReference type="AlphaFoldDB" id="A0A810BIJ7"/>
<protein>
    <submittedName>
        <fullName evidence="1">Uncharacterized protein</fullName>
    </submittedName>
</protein>
<organism evidence="1">
    <name type="scientific">Bradyrhizobium diazoefficiens</name>
    <dbReference type="NCBI Taxonomy" id="1355477"/>
    <lineage>
        <taxon>Bacteria</taxon>
        <taxon>Pseudomonadati</taxon>
        <taxon>Pseudomonadota</taxon>
        <taxon>Alphaproteobacteria</taxon>
        <taxon>Hyphomicrobiales</taxon>
        <taxon>Nitrobacteraceae</taxon>
        <taxon>Bradyrhizobium</taxon>
    </lineage>
</organism>
<name>A0A810BIJ7_9BRAD</name>
<evidence type="ECO:0000313" key="1">
    <source>
        <dbReference type="EMBL" id="BCE76618.1"/>
    </source>
</evidence>
<dbReference type="InterPro" id="IPR014942">
    <property type="entry name" value="AbiEii"/>
</dbReference>
<dbReference type="RefSeq" id="WP_063921528.1">
    <property type="nucleotide sequence ID" value="NZ_CP032617.1"/>
</dbReference>
<dbReference type="EMBL" id="AP023097">
    <property type="protein sequence ID" value="BCE76618.1"/>
    <property type="molecule type" value="Genomic_DNA"/>
</dbReference>
<dbReference type="GeneID" id="46493407"/>
<accession>A0A810BIJ7</accession>
<sequence>MWSACLTNPYSDQAACSGPIRCQKLEELLAAKLTTLLFRRKAQDLFDLFYSIVFSGDFPVSRAEVVRTFLKKSIYDAEAQQARMQLLAVPLQLFRGLWDDLVTPKASRITFDMIQGRFGPLIEELFGLLEPVVPPRIIGGGARPPLVRAFGYGGSFIPAARQIIIEAGRSLTMIEADYHGVRRLMEPYKLEYKVRKKDNRGFEYFWAYDCTGGRTSGPGIKSFFSDELRNITATNRSFAPRDQVMF</sequence>
<dbReference type="Pfam" id="PF08843">
    <property type="entry name" value="AbiEii"/>
    <property type="match status" value="1"/>
</dbReference>
<proteinExistence type="predicted"/>
<reference evidence="1" key="1">
    <citation type="submission" date="2020-05" db="EMBL/GenBank/DDBJ databases">
        <title>Complete genome sequence of Bradyrhizobium diazoefficiens XF8 isolated from soybean nodule.</title>
        <authorList>
            <person name="Noda R."/>
            <person name="Kakizaki K."/>
            <person name="Minamisawa K."/>
        </authorList>
    </citation>
    <scope>NUCLEOTIDE SEQUENCE</scope>
    <source>
        <strain evidence="1">XF8</strain>
    </source>
</reference>
<gene>
    <name evidence="1" type="ORF">XF8B_67290</name>
</gene>